<dbReference type="Proteomes" id="UP000465810">
    <property type="component" value="Unassembled WGS sequence"/>
</dbReference>
<keyword evidence="3" id="KW-1185">Reference proteome</keyword>
<evidence type="ECO:0000256" key="1">
    <source>
        <dbReference type="SAM" id="MobiDB-lite"/>
    </source>
</evidence>
<dbReference type="RefSeq" id="WP_160984792.1">
    <property type="nucleotide sequence ID" value="NZ_WVTD01000002.1"/>
</dbReference>
<feature type="region of interest" description="Disordered" evidence="1">
    <location>
        <begin position="38"/>
        <end position="57"/>
    </location>
</feature>
<name>A0A7X4GF18_9SPHN</name>
<dbReference type="EMBL" id="WVTD01000002">
    <property type="protein sequence ID" value="MYL97066.1"/>
    <property type="molecule type" value="Genomic_DNA"/>
</dbReference>
<reference evidence="2 3" key="1">
    <citation type="submission" date="2019-12" db="EMBL/GenBank/DDBJ databases">
        <authorList>
            <person name="Feng G."/>
            <person name="Zhu H."/>
        </authorList>
    </citation>
    <scope>NUCLEOTIDE SEQUENCE [LARGE SCALE GENOMIC DNA]</scope>
    <source>
        <strain evidence="2 3">FGD1</strain>
    </source>
</reference>
<evidence type="ECO:0000313" key="2">
    <source>
        <dbReference type="EMBL" id="MYL97066.1"/>
    </source>
</evidence>
<proteinExistence type="predicted"/>
<sequence>MQTVIFTREYRHQQDALRTAIYPPGEFEVSNELATAAKKAGALKVSPKPRKAKADGE</sequence>
<organism evidence="2 3">
    <name type="scientific">Novosphingobium silvae</name>
    <dbReference type="NCBI Taxonomy" id="2692619"/>
    <lineage>
        <taxon>Bacteria</taxon>
        <taxon>Pseudomonadati</taxon>
        <taxon>Pseudomonadota</taxon>
        <taxon>Alphaproteobacteria</taxon>
        <taxon>Sphingomonadales</taxon>
        <taxon>Sphingomonadaceae</taxon>
        <taxon>Novosphingobium</taxon>
    </lineage>
</organism>
<dbReference type="AlphaFoldDB" id="A0A7X4GF18"/>
<gene>
    <name evidence="2" type="ORF">GR702_04670</name>
</gene>
<protein>
    <submittedName>
        <fullName evidence="2">Uncharacterized protein</fullName>
    </submittedName>
</protein>
<comment type="caution">
    <text evidence="2">The sequence shown here is derived from an EMBL/GenBank/DDBJ whole genome shotgun (WGS) entry which is preliminary data.</text>
</comment>
<accession>A0A7X4GF18</accession>
<evidence type="ECO:0000313" key="3">
    <source>
        <dbReference type="Proteomes" id="UP000465810"/>
    </source>
</evidence>